<feature type="domain" description="GtrA/DPMS transmembrane" evidence="7">
    <location>
        <begin position="17"/>
        <end position="128"/>
    </location>
</feature>
<keyword evidence="4 6" id="KW-1133">Transmembrane helix</keyword>
<evidence type="ECO:0000259" key="7">
    <source>
        <dbReference type="Pfam" id="PF04138"/>
    </source>
</evidence>
<gene>
    <name evidence="8" type="ORF">CHH28_01885</name>
</gene>
<comment type="subcellular location">
    <subcellularLocation>
        <location evidence="1">Membrane</location>
        <topology evidence="1">Multi-pass membrane protein</topology>
    </subcellularLocation>
</comment>
<evidence type="ECO:0000313" key="9">
    <source>
        <dbReference type="Proteomes" id="UP000202440"/>
    </source>
</evidence>
<dbReference type="KEGG" id="bsan:CHH28_01885"/>
<keyword evidence="9" id="KW-1185">Reference proteome</keyword>
<evidence type="ECO:0000313" key="8">
    <source>
        <dbReference type="EMBL" id="ASP37497.1"/>
    </source>
</evidence>
<reference evidence="8 9" key="1">
    <citation type="submission" date="2017-07" db="EMBL/GenBank/DDBJ databases">
        <title>Annotated genome sequence of Bacterioplanes sanyensis isolated from Red Sea.</title>
        <authorList>
            <person name="Rehman Z.U."/>
        </authorList>
    </citation>
    <scope>NUCLEOTIDE SEQUENCE [LARGE SCALE GENOMIC DNA]</scope>
    <source>
        <strain evidence="8 9">NV9</strain>
    </source>
</reference>
<feature type="transmembrane region" description="Helical" evidence="6">
    <location>
        <begin position="43"/>
        <end position="63"/>
    </location>
</feature>
<protein>
    <submittedName>
        <fullName evidence="8">Polysaccharide biosynthesis protein GtrA</fullName>
    </submittedName>
</protein>
<dbReference type="PANTHER" id="PTHR38459:SF1">
    <property type="entry name" value="PROPHAGE BACTOPRENOL-LINKED GLUCOSE TRANSLOCASE HOMOLOG"/>
    <property type="match status" value="1"/>
</dbReference>
<organism evidence="8 9">
    <name type="scientific">Bacterioplanes sanyensis</name>
    <dbReference type="NCBI Taxonomy" id="1249553"/>
    <lineage>
        <taxon>Bacteria</taxon>
        <taxon>Pseudomonadati</taxon>
        <taxon>Pseudomonadota</taxon>
        <taxon>Gammaproteobacteria</taxon>
        <taxon>Oceanospirillales</taxon>
        <taxon>Oceanospirillaceae</taxon>
        <taxon>Bacterioplanes</taxon>
    </lineage>
</organism>
<dbReference type="GO" id="GO:0005886">
    <property type="term" value="C:plasma membrane"/>
    <property type="evidence" value="ECO:0007669"/>
    <property type="project" value="TreeGrafter"/>
</dbReference>
<dbReference type="RefSeq" id="WP_094058715.1">
    <property type="nucleotide sequence ID" value="NZ_CP022530.1"/>
</dbReference>
<evidence type="ECO:0000256" key="4">
    <source>
        <dbReference type="ARBA" id="ARBA00022989"/>
    </source>
</evidence>
<keyword evidence="5 6" id="KW-0472">Membrane</keyword>
<feature type="transmembrane region" description="Helical" evidence="6">
    <location>
        <begin position="75"/>
        <end position="99"/>
    </location>
</feature>
<dbReference type="InterPro" id="IPR007267">
    <property type="entry name" value="GtrA_DPMS_TM"/>
</dbReference>
<accession>A0A222FEH1</accession>
<dbReference type="AlphaFoldDB" id="A0A222FEH1"/>
<evidence type="ECO:0000256" key="2">
    <source>
        <dbReference type="ARBA" id="ARBA00009399"/>
    </source>
</evidence>
<dbReference type="Pfam" id="PF04138">
    <property type="entry name" value="GtrA_DPMS_TM"/>
    <property type="match status" value="1"/>
</dbReference>
<dbReference type="PANTHER" id="PTHR38459">
    <property type="entry name" value="PROPHAGE BACTOPRENOL-LINKED GLUCOSE TRANSLOCASE HOMOLOG"/>
    <property type="match status" value="1"/>
</dbReference>
<comment type="similarity">
    <text evidence="2">Belongs to the GtrA family.</text>
</comment>
<evidence type="ECO:0000256" key="6">
    <source>
        <dbReference type="SAM" id="Phobius"/>
    </source>
</evidence>
<feature type="transmembrane region" description="Helical" evidence="6">
    <location>
        <begin position="15"/>
        <end position="37"/>
    </location>
</feature>
<proteinExistence type="inferred from homology"/>
<name>A0A222FEH1_9GAMM</name>
<dbReference type="GO" id="GO:0000271">
    <property type="term" value="P:polysaccharide biosynthetic process"/>
    <property type="evidence" value="ECO:0007669"/>
    <property type="project" value="InterPro"/>
</dbReference>
<keyword evidence="3 6" id="KW-0812">Transmembrane</keyword>
<dbReference type="EMBL" id="CP022530">
    <property type="protein sequence ID" value="ASP37497.1"/>
    <property type="molecule type" value="Genomic_DNA"/>
</dbReference>
<feature type="transmembrane region" description="Helical" evidence="6">
    <location>
        <begin position="105"/>
        <end position="127"/>
    </location>
</feature>
<evidence type="ECO:0000256" key="1">
    <source>
        <dbReference type="ARBA" id="ARBA00004141"/>
    </source>
</evidence>
<dbReference type="InterPro" id="IPR051401">
    <property type="entry name" value="GtrA_CellWall_Glycosyl"/>
</dbReference>
<dbReference type="OrthoDB" id="8562382at2"/>
<evidence type="ECO:0000256" key="5">
    <source>
        <dbReference type="ARBA" id="ARBA00023136"/>
    </source>
</evidence>
<sequence>MISSLQQLKPLLMQLLRFGLVGGLATVVHLAMAWWAIQQWPELSPFWVNLIAFVVAFQVSFWGHSRFTFRQQGHWLKFLSVTVTGFAINNSFLWVFLTLGVEDSFLAICLSVALVPLFVFVASKLWVFAQPR</sequence>
<evidence type="ECO:0000256" key="3">
    <source>
        <dbReference type="ARBA" id="ARBA00022692"/>
    </source>
</evidence>
<dbReference type="Proteomes" id="UP000202440">
    <property type="component" value="Chromosome"/>
</dbReference>